<dbReference type="PROSITE" id="PS00383">
    <property type="entry name" value="TYR_PHOSPHATASE_1"/>
    <property type="match status" value="1"/>
</dbReference>
<keyword evidence="1" id="KW-0378">Hydrolase</keyword>
<evidence type="ECO:0000256" key="2">
    <source>
        <dbReference type="ARBA" id="ARBA00022912"/>
    </source>
</evidence>
<dbReference type="InterPro" id="IPR000340">
    <property type="entry name" value="Dual-sp_phosphatase_cat-dom"/>
</dbReference>
<evidence type="ECO:0000256" key="1">
    <source>
        <dbReference type="ARBA" id="ARBA00022801"/>
    </source>
</evidence>
<proteinExistence type="predicted"/>
<dbReference type="InterPro" id="IPR000387">
    <property type="entry name" value="Tyr_Pase_dom"/>
</dbReference>
<sequence>MSAGLQYPPGFIDHLPVIVPRPAPNSPVRAITASQFLSLHSRHTLAADSKDSLLFPYLHGLEGRNQAQNAFFTSPETTVGPTKPASQKCAIPDYRGLMWVAADDSDADDDDEMLWEDDEFTRQPSDTTSLASTDSSLSLVSNLTCTPSMYSRTSIAENPYPVPAPPSPPTYISCSFKSHELLSPTSPTFLPLNVPDGISLRNFGIQTSVYARISDIVVYSPTGQSTSRAVLALAERFKIAHETLAASRPDTAPSYNVFVLMAPPSSLPPYIITHPPPLALAEKAEMHALTRSSEILPGIFLGNAADVPCWSDQEPMTNVFDSSNNPDGYDLCVQCHDGASIPSSQHIRRAEEHLQTLSALWQTGFTSVPPSRPPPNAQSILHLPFPSSPSLQTNPIPAITTFLTFIQSLIHASRRSKVLIYSQDGYTESSVLALSLIMAEKRCSLPEAYLELQNRRHRSFFVYESDLAILRRVEQKYCTPQSVGRSRERGDRDRWPWSNFGRNNNNASPVPAGDAPSSPPSSKVGRSSRNHSSSLPVLPHGADHYSWMNNPRFDGSLPSRVLPFLYLGNLNHACNAYMLHALGITHVVSVGESALIPDEPSSPAPSGKPHGAGTLWLEEREGRIKVLDVQNVSDDGIDSLRLQLRSICEWIDRARVDGGKVLVHCRVGVSRSATVTIAYLMKFLQLPLLHAYLVVRARRLSVLIQPNLRLLYNLLGWEVELARERLQTQSRRSESPEPSSSRMEIDSDPETDSLSLSLHQALTWPYLAREIHNLNAKYMP</sequence>
<dbReference type="PROSITE" id="PS50054">
    <property type="entry name" value="TYR_PHOSPHATASE_DUAL"/>
    <property type="match status" value="1"/>
</dbReference>
<feature type="compositionally biased region" description="Basic and acidic residues" evidence="3">
    <location>
        <begin position="485"/>
        <end position="495"/>
    </location>
</feature>
<evidence type="ECO:0000259" key="5">
    <source>
        <dbReference type="PROSITE" id="PS50056"/>
    </source>
</evidence>
<dbReference type="EMBL" id="KV419410">
    <property type="protein sequence ID" value="KZS92537.1"/>
    <property type="molecule type" value="Genomic_DNA"/>
</dbReference>
<protein>
    <submittedName>
        <fullName evidence="6">Uncharacterized protein</fullName>
    </submittedName>
</protein>
<dbReference type="InterPro" id="IPR029021">
    <property type="entry name" value="Prot-tyrosine_phosphatase-like"/>
</dbReference>
<dbReference type="AlphaFoldDB" id="A0A164TPE7"/>
<feature type="compositionally biased region" description="Low complexity" evidence="3">
    <location>
        <begin position="507"/>
        <end position="522"/>
    </location>
</feature>
<accession>A0A164TPE7</accession>
<dbReference type="SUPFAM" id="SSF52799">
    <property type="entry name" value="(Phosphotyrosine protein) phosphatases II"/>
    <property type="match status" value="2"/>
</dbReference>
<dbReference type="OrthoDB" id="273181at2759"/>
<dbReference type="PROSITE" id="PS50056">
    <property type="entry name" value="TYR_PHOSPHATASE_2"/>
    <property type="match status" value="1"/>
</dbReference>
<feature type="region of interest" description="Disordered" evidence="3">
    <location>
        <begin position="480"/>
        <end position="535"/>
    </location>
</feature>
<reference evidence="6 7" key="1">
    <citation type="journal article" date="2016" name="Mol. Biol. Evol.">
        <title>Comparative Genomics of Early-Diverging Mushroom-Forming Fungi Provides Insights into the Origins of Lignocellulose Decay Capabilities.</title>
        <authorList>
            <person name="Nagy L.G."/>
            <person name="Riley R."/>
            <person name="Tritt A."/>
            <person name="Adam C."/>
            <person name="Daum C."/>
            <person name="Floudas D."/>
            <person name="Sun H."/>
            <person name="Yadav J.S."/>
            <person name="Pangilinan J."/>
            <person name="Larsson K.H."/>
            <person name="Matsuura K."/>
            <person name="Barry K."/>
            <person name="Labutti K."/>
            <person name="Kuo R."/>
            <person name="Ohm R.A."/>
            <person name="Bhattacharya S.S."/>
            <person name="Shirouzu T."/>
            <person name="Yoshinaga Y."/>
            <person name="Martin F.M."/>
            <person name="Grigoriev I.V."/>
            <person name="Hibbett D.S."/>
        </authorList>
    </citation>
    <scope>NUCLEOTIDE SEQUENCE [LARGE SCALE GENOMIC DNA]</scope>
    <source>
        <strain evidence="6 7">HHB9708</strain>
    </source>
</reference>
<dbReference type="Proteomes" id="UP000076722">
    <property type="component" value="Unassembled WGS sequence"/>
</dbReference>
<feature type="domain" description="Tyrosine specific protein phosphatases" evidence="5">
    <location>
        <begin position="634"/>
        <end position="710"/>
    </location>
</feature>
<name>A0A164TPE7_9AGAM</name>
<feature type="region of interest" description="Disordered" evidence="3">
    <location>
        <begin position="728"/>
        <end position="751"/>
    </location>
</feature>
<dbReference type="Gene3D" id="3.90.190.10">
    <property type="entry name" value="Protein tyrosine phosphatase superfamily"/>
    <property type="match status" value="2"/>
</dbReference>
<dbReference type="InterPro" id="IPR020422">
    <property type="entry name" value="TYR_PHOSPHATASE_DUAL_dom"/>
</dbReference>
<evidence type="ECO:0000256" key="3">
    <source>
        <dbReference type="SAM" id="MobiDB-lite"/>
    </source>
</evidence>
<dbReference type="GO" id="GO:0033260">
    <property type="term" value="P:nuclear DNA replication"/>
    <property type="evidence" value="ECO:0007669"/>
    <property type="project" value="InterPro"/>
</dbReference>
<dbReference type="PANTHER" id="PTHR47550:SF1">
    <property type="entry name" value="DUAL SPECIFICITY PROTEIN PHOSPHATASE PPS1"/>
    <property type="match status" value="1"/>
</dbReference>
<dbReference type="STRING" id="1314777.A0A164TPE7"/>
<dbReference type="GO" id="GO:0005634">
    <property type="term" value="C:nucleus"/>
    <property type="evidence" value="ECO:0007669"/>
    <property type="project" value="GOC"/>
</dbReference>
<organism evidence="6 7">
    <name type="scientific">Sistotremastrum niveocremeum HHB9708</name>
    <dbReference type="NCBI Taxonomy" id="1314777"/>
    <lineage>
        <taxon>Eukaryota</taxon>
        <taxon>Fungi</taxon>
        <taxon>Dikarya</taxon>
        <taxon>Basidiomycota</taxon>
        <taxon>Agaricomycotina</taxon>
        <taxon>Agaricomycetes</taxon>
        <taxon>Sistotremastrales</taxon>
        <taxon>Sistotremastraceae</taxon>
        <taxon>Sertulicium</taxon>
        <taxon>Sertulicium niveocremeum</taxon>
    </lineage>
</organism>
<dbReference type="GO" id="GO:0008138">
    <property type="term" value="F:protein tyrosine/serine/threonine phosphatase activity"/>
    <property type="evidence" value="ECO:0007669"/>
    <property type="project" value="InterPro"/>
</dbReference>
<dbReference type="Pfam" id="PF00782">
    <property type="entry name" value="DSPc"/>
    <property type="match status" value="1"/>
</dbReference>
<dbReference type="PANTHER" id="PTHR47550">
    <property type="entry name" value="DUAL SPECIFICITY PROTEIN PHOSPHATASE PPS1"/>
    <property type="match status" value="1"/>
</dbReference>
<evidence type="ECO:0000259" key="4">
    <source>
        <dbReference type="PROSITE" id="PS50054"/>
    </source>
</evidence>
<dbReference type="SMART" id="SM00195">
    <property type="entry name" value="DSPc"/>
    <property type="match status" value="1"/>
</dbReference>
<dbReference type="InterPro" id="IPR016130">
    <property type="entry name" value="Tyr_Pase_AS"/>
</dbReference>
<gene>
    <name evidence="6" type="ORF">SISNIDRAFT_412636</name>
</gene>
<keyword evidence="2" id="KW-0904">Protein phosphatase</keyword>
<feature type="domain" description="Tyrosine-protein phosphatase" evidence="4">
    <location>
        <begin position="557"/>
        <end position="723"/>
    </location>
</feature>
<dbReference type="InterPro" id="IPR053239">
    <property type="entry name" value="Dual_spec_PTase"/>
</dbReference>
<keyword evidence="7" id="KW-1185">Reference proteome</keyword>
<evidence type="ECO:0000313" key="6">
    <source>
        <dbReference type="EMBL" id="KZS92537.1"/>
    </source>
</evidence>
<feature type="compositionally biased region" description="Polar residues" evidence="3">
    <location>
        <begin position="524"/>
        <end position="535"/>
    </location>
</feature>
<evidence type="ECO:0000313" key="7">
    <source>
        <dbReference type="Proteomes" id="UP000076722"/>
    </source>
</evidence>
<dbReference type="InterPro" id="IPR047949">
    <property type="entry name" value="PPS1_DSP"/>
</dbReference>
<dbReference type="CDD" id="cd14516">
    <property type="entry name" value="DSP_fungal_PPS1"/>
    <property type="match status" value="1"/>
</dbReference>